<evidence type="ECO:0000313" key="12">
    <source>
        <dbReference type="Proteomes" id="UP000177996"/>
    </source>
</evidence>
<keyword evidence="2" id="KW-0479">Metal-binding</keyword>
<dbReference type="InterPro" id="IPR002880">
    <property type="entry name" value="Pyrv_Fd/Flavodoxin_OxRdtase_N"/>
</dbReference>
<evidence type="ECO:0000259" key="9">
    <source>
        <dbReference type="Pfam" id="PF02775"/>
    </source>
</evidence>
<dbReference type="GO" id="GO:0030976">
    <property type="term" value="F:thiamine pyrophosphate binding"/>
    <property type="evidence" value="ECO:0007669"/>
    <property type="project" value="InterPro"/>
</dbReference>
<feature type="compositionally biased region" description="Polar residues" evidence="7">
    <location>
        <begin position="525"/>
        <end position="542"/>
    </location>
</feature>
<dbReference type="Gene3D" id="3.40.50.970">
    <property type="match status" value="3"/>
</dbReference>
<evidence type="ECO:0000259" key="8">
    <source>
        <dbReference type="Pfam" id="PF01855"/>
    </source>
</evidence>
<evidence type="ECO:0008006" key="13">
    <source>
        <dbReference type="Google" id="ProtNLM"/>
    </source>
</evidence>
<dbReference type="Proteomes" id="UP000177996">
    <property type="component" value="Unassembled WGS sequence"/>
</dbReference>
<gene>
    <name evidence="11" type="ORF">A3D65_01355</name>
</gene>
<keyword evidence="5" id="KW-0408">Iron</keyword>
<feature type="region of interest" description="Disordered" evidence="7">
    <location>
        <begin position="525"/>
        <end position="544"/>
    </location>
</feature>
<dbReference type="SUPFAM" id="SSF52922">
    <property type="entry name" value="TK C-terminal domain-like"/>
    <property type="match status" value="1"/>
</dbReference>
<proteinExistence type="predicted"/>
<reference evidence="11 12" key="1">
    <citation type="journal article" date="2016" name="Nat. Commun.">
        <title>Thousands of microbial genomes shed light on interconnected biogeochemical processes in an aquifer system.</title>
        <authorList>
            <person name="Anantharaman K."/>
            <person name="Brown C.T."/>
            <person name="Hug L.A."/>
            <person name="Sharon I."/>
            <person name="Castelle C.J."/>
            <person name="Probst A.J."/>
            <person name="Thomas B.C."/>
            <person name="Singh A."/>
            <person name="Wilkins M.J."/>
            <person name="Karaoz U."/>
            <person name="Brodie E.L."/>
            <person name="Williams K.H."/>
            <person name="Hubbard S.S."/>
            <person name="Banfield J.F."/>
        </authorList>
    </citation>
    <scope>NUCLEOTIDE SEQUENCE [LARGE SCALE GENOMIC DNA]</scope>
</reference>
<dbReference type="InterPro" id="IPR011766">
    <property type="entry name" value="TPP_enzyme_TPP-bd"/>
</dbReference>
<feature type="domain" description="Thiamine pyrophosphate enzyme TPP-binding" evidence="9">
    <location>
        <begin position="455"/>
        <end position="588"/>
    </location>
</feature>
<dbReference type="InterPro" id="IPR029061">
    <property type="entry name" value="THDP-binding"/>
</dbReference>
<dbReference type="PANTHER" id="PTHR32154">
    <property type="entry name" value="PYRUVATE-FLAVODOXIN OXIDOREDUCTASE-RELATED"/>
    <property type="match status" value="1"/>
</dbReference>
<dbReference type="InterPro" id="IPR009014">
    <property type="entry name" value="Transketo_C/PFOR_II"/>
</dbReference>
<dbReference type="GO" id="GO:0016491">
    <property type="term" value="F:oxidoreductase activity"/>
    <property type="evidence" value="ECO:0007669"/>
    <property type="project" value="UniProtKB-KW"/>
</dbReference>
<keyword evidence="2" id="KW-0004">4Fe-4S</keyword>
<evidence type="ECO:0000256" key="5">
    <source>
        <dbReference type="ARBA" id="ARBA00023004"/>
    </source>
</evidence>
<keyword evidence="4" id="KW-0560">Oxidoreductase</keyword>
<dbReference type="Gene3D" id="3.40.50.920">
    <property type="match status" value="1"/>
</dbReference>
<evidence type="ECO:0000313" key="11">
    <source>
        <dbReference type="EMBL" id="OGZ07072.1"/>
    </source>
</evidence>
<dbReference type="AlphaFoldDB" id="A0A1G2D0T5"/>
<protein>
    <recommendedName>
        <fullName evidence="13">Pyruvate ferredoxin oxidoreductase</fullName>
    </recommendedName>
</protein>
<evidence type="ECO:0000256" key="4">
    <source>
        <dbReference type="ARBA" id="ARBA00023002"/>
    </source>
</evidence>
<dbReference type="Pfam" id="PF17147">
    <property type="entry name" value="PFOR_II"/>
    <property type="match status" value="1"/>
</dbReference>
<dbReference type="CDD" id="cd07034">
    <property type="entry name" value="TPP_PYR_PFOR_IOR-alpha_like"/>
    <property type="match status" value="1"/>
</dbReference>
<comment type="caution">
    <text evidence="11">The sequence shown here is derived from an EMBL/GenBank/DDBJ whole genome shotgun (WGS) entry which is preliminary data.</text>
</comment>
<dbReference type="Pfam" id="PF02775">
    <property type="entry name" value="TPP_enzyme_C"/>
    <property type="match status" value="1"/>
</dbReference>
<evidence type="ECO:0000256" key="3">
    <source>
        <dbReference type="ARBA" id="ARBA00022982"/>
    </source>
</evidence>
<evidence type="ECO:0000256" key="7">
    <source>
        <dbReference type="SAM" id="MobiDB-lite"/>
    </source>
</evidence>
<feature type="domain" description="Pyruvate flavodoxin/ferredoxin oxidoreductase pyrimidine binding" evidence="8">
    <location>
        <begin position="16"/>
        <end position="238"/>
    </location>
</feature>
<organism evidence="11 12">
    <name type="scientific">Candidatus Lloydbacteria bacterium RIFCSPHIGHO2_02_FULL_50_13</name>
    <dbReference type="NCBI Taxonomy" id="1798661"/>
    <lineage>
        <taxon>Bacteria</taxon>
        <taxon>Candidatus Lloydiibacteriota</taxon>
    </lineage>
</organism>
<dbReference type="GO" id="GO:0006979">
    <property type="term" value="P:response to oxidative stress"/>
    <property type="evidence" value="ECO:0007669"/>
    <property type="project" value="TreeGrafter"/>
</dbReference>
<dbReference type="InterPro" id="IPR050722">
    <property type="entry name" value="Pyruvate:ferred/Flavod_OxRd"/>
</dbReference>
<dbReference type="STRING" id="1798661.A3D65_01355"/>
<dbReference type="Pfam" id="PF01855">
    <property type="entry name" value="POR_N"/>
    <property type="match status" value="1"/>
</dbReference>
<dbReference type="CDD" id="cd03376">
    <property type="entry name" value="TPP_PFOR_porB_like"/>
    <property type="match status" value="1"/>
</dbReference>
<sequence length="685" mass="74390">MTTYKVLTGSEAAALAAKQGMPEVISAYPITPQTGIIEKLSEYIAKGELAGCEFVTVESEHSALALLNGASQAGARVFTATSSHGLLYMHEVIHWVAGARLPILMVNVNRAIGSPWNIACDRTDSLSQRDTGWLQFYASSNQEVYDMVLMGYRIAEELCLPVMVNFDGFLLSHTKEPVAVLDDALAYGFAPKERIPHALDQDDPCSVGASGTTEYYWRLKRAMADDQRRAGEVITKTMEAFTEVSGRIHKSVESYRMEDAEIAMVAMGSTWRTAEEAVDRMRAEGVKAGAVKLCQFRPFPREAFGEALLSVKKIIALDVNQYAIILDETKSALYGRTTPVYGYTVGVGGVPVTANVLTDIFKEIGWKTEPSEASQWRGVSDPPPRVIPVTQRASAGRSSSKFLTSGHRACAGCTAALIMRHILDAIGASAQVALPACCWSIIAGPNPYTPVKVPLVHCPFETAAATAAGLKRAALALGNDVTALAFAGDGGTFDIGLQALSGAAERGEDIIYVCYDNEAYMNTGGQRSSATPRGAVTETTPYPGSKGEAKKNIMKIVAAHSVPYAATASIYHLDDLKAKIEKAKAYSGLGLRFLHILAPCNPGWKVDPKDSLRMSHLAVESRVFPLVEYDHGKWRITYRPDGRATVAEYVSSQGRFAHLTEEDIARAEKAVDQYWEELEKLEKHF</sequence>
<accession>A0A1G2D0T5</accession>
<feature type="domain" description="Pyruvate:ferredoxin oxidoreductase core" evidence="10">
    <location>
        <begin position="260"/>
        <end position="354"/>
    </location>
</feature>
<dbReference type="InterPro" id="IPR033412">
    <property type="entry name" value="PFOR_II"/>
</dbReference>
<keyword evidence="3" id="KW-0249">Electron transport</keyword>
<dbReference type="SUPFAM" id="SSF52518">
    <property type="entry name" value="Thiamin diphosphate-binding fold (THDP-binding)"/>
    <property type="match status" value="2"/>
</dbReference>
<keyword evidence="6" id="KW-0411">Iron-sulfur</keyword>
<dbReference type="PANTHER" id="PTHR32154:SF0">
    <property type="entry name" value="PYRUVATE-FLAVODOXIN OXIDOREDUCTASE-RELATED"/>
    <property type="match status" value="1"/>
</dbReference>
<dbReference type="FunFam" id="3.40.50.970:FF:000012">
    <property type="entry name" value="Pyruvate:ferredoxin (Flavodoxin) oxidoreductase"/>
    <property type="match status" value="1"/>
</dbReference>
<dbReference type="GO" id="GO:0051539">
    <property type="term" value="F:4 iron, 4 sulfur cluster binding"/>
    <property type="evidence" value="ECO:0007669"/>
    <property type="project" value="UniProtKB-KW"/>
</dbReference>
<evidence type="ECO:0000256" key="6">
    <source>
        <dbReference type="ARBA" id="ARBA00023014"/>
    </source>
</evidence>
<evidence type="ECO:0000256" key="2">
    <source>
        <dbReference type="ARBA" id="ARBA00022485"/>
    </source>
</evidence>
<evidence type="ECO:0000259" key="10">
    <source>
        <dbReference type="Pfam" id="PF17147"/>
    </source>
</evidence>
<keyword evidence="1" id="KW-0813">Transport</keyword>
<name>A0A1G2D0T5_9BACT</name>
<evidence type="ECO:0000256" key="1">
    <source>
        <dbReference type="ARBA" id="ARBA00022448"/>
    </source>
</evidence>
<dbReference type="EMBL" id="MHLL01000070">
    <property type="protein sequence ID" value="OGZ07072.1"/>
    <property type="molecule type" value="Genomic_DNA"/>
</dbReference>